<sequence length="923" mass="104347">MVQTGKEKAMAYPRPGISRTQTLPGGSKKEKSSTPAQGNKDGELRDILHMATGIDNWKQPSATRTLKNKIMNSQSFGSKGDKFLHHLMQAESQKDNQIDDVWEFDVQKDDGISSPKVQENFTGVGRKILRWMLSDANFRKYFTQKPSSEHLGEDQMTKSTPIHWALENSYFAFIACLLNIYIHCSESSMRKSLDGIFEKQHDNKRNAIHYAAHLQVPFMPFLAFICPANALTSQDSSGCTPLHIALQHSEVTKALDAPLPCTDAGTNGWDKTFSPLAALKVIDKRDDSSDLMQKILTTTNNKGDSLFTECRLRKDLNQDFRSYLRRLIFDKVKKVPDVSTALYAYKGDTKELCLDMSDFNQSSHDFEAYVQRLKQVDEKVLEFEETLLFVHLPDLNYVKQPCPPKAISELFNWLKDRGVKTIRKLSIPDNTTNPLSDVFVQHYILNTFRVEELDWRKLDVNLDIFFRKGMGEHDLLPSNCLKGLRLYSSGNWSVLYHWISSDGLEKLPKLRKVSIDVILLEPTKDYYDEKTRKQHENMTSGYAHRLEEHAKGKTAYELEVKHNAKWYYPLSSLDPDETAAQVLQHPFTGQLESCFSALDVLSNGNSRATTDDTGEERMERFCEFALHPDYNPSVDPDSKQQDRRIKVAIIDNGADRVRFAYRDMIAKGQSYVNAEVTGSDRLLPWWMVSDPHGTQMASLIGQTNPYCRLYVARVGRGRSDIQPEAATKAIHWAIENHVDIISMSWTLNKPNTELNRAIKSAHEKGIVVFCSTADEGALSNAEPVGEADHVLTVSATDRWGHLTSKAITSRKVDVLIEGENIVAPAPDYMINQSNTVSGSSVATALAAGIASLALLMIRTFSAGEDWDEEMKDELSAARRRERIKSVFDRMAEPNTAIKLTKLFPIGSDDDIVLEELARLWQDI</sequence>
<evidence type="ECO:0000256" key="6">
    <source>
        <dbReference type="SAM" id="MobiDB-lite"/>
    </source>
</evidence>
<dbReference type="SUPFAM" id="SSF48403">
    <property type="entry name" value="Ankyrin repeat"/>
    <property type="match status" value="1"/>
</dbReference>
<evidence type="ECO:0000256" key="1">
    <source>
        <dbReference type="ARBA" id="ARBA00011073"/>
    </source>
</evidence>
<dbReference type="PRINTS" id="PR00723">
    <property type="entry name" value="SUBTILISIN"/>
</dbReference>
<reference evidence="8" key="1">
    <citation type="journal article" date="2020" name="bioRxiv">
        <title>Historical genomics reveals the evolutionary mechanisms behind multiple outbreaks of the host-specific coffee wilt pathogen Fusarium xylarioides.</title>
        <authorList>
            <person name="Peck D."/>
            <person name="Nowell R.W."/>
            <person name="Flood J."/>
            <person name="Ryan M.J."/>
            <person name="Barraclough T.G."/>
        </authorList>
    </citation>
    <scope>NUCLEOTIDE SEQUENCE</scope>
    <source>
        <strain evidence="8">IMI 127659i</strain>
    </source>
</reference>
<keyword evidence="4 5" id="KW-0720">Serine protease</keyword>
<dbReference type="OrthoDB" id="3565018at2759"/>
<protein>
    <recommendedName>
        <fullName evidence="7">Peptidase S8/S53 domain-containing protein</fullName>
    </recommendedName>
</protein>
<dbReference type="PANTHER" id="PTHR43806">
    <property type="entry name" value="PEPTIDASE S8"/>
    <property type="match status" value="1"/>
</dbReference>
<organism evidence="8 9">
    <name type="scientific">Fusarium xylarioides</name>
    <dbReference type="NCBI Taxonomy" id="221167"/>
    <lineage>
        <taxon>Eukaryota</taxon>
        <taxon>Fungi</taxon>
        <taxon>Dikarya</taxon>
        <taxon>Ascomycota</taxon>
        <taxon>Pezizomycotina</taxon>
        <taxon>Sordariomycetes</taxon>
        <taxon>Hypocreomycetidae</taxon>
        <taxon>Hypocreales</taxon>
        <taxon>Nectriaceae</taxon>
        <taxon>Fusarium</taxon>
        <taxon>Fusarium fujikuroi species complex</taxon>
    </lineage>
</organism>
<evidence type="ECO:0000313" key="9">
    <source>
        <dbReference type="Proteomes" id="UP000750502"/>
    </source>
</evidence>
<feature type="domain" description="Peptidase S8/S53" evidence="7">
    <location>
        <begin position="643"/>
        <end position="855"/>
    </location>
</feature>
<dbReference type="InterPro" id="IPR015500">
    <property type="entry name" value="Peptidase_S8_subtilisin-rel"/>
</dbReference>
<evidence type="ECO:0000256" key="3">
    <source>
        <dbReference type="ARBA" id="ARBA00022801"/>
    </source>
</evidence>
<dbReference type="Gene3D" id="1.25.40.20">
    <property type="entry name" value="Ankyrin repeat-containing domain"/>
    <property type="match status" value="1"/>
</dbReference>
<dbReference type="InterPro" id="IPR036852">
    <property type="entry name" value="Peptidase_S8/S53_dom_sf"/>
</dbReference>
<feature type="region of interest" description="Disordered" evidence="6">
    <location>
        <begin position="1"/>
        <end position="42"/>
    </location>
</feature>
<dbReference type="Gene3D" id="3.40.50.200">
    <property type="entry name" value="Peptidase S8/S53 domain"/>
    <property type="match status" value="1"/>
</dbReference>
<keyword evidence="3 5" id="KW-0378">Hydrolase</keyword>
<evidence type="ECO:0000256" key="5">
    <source>
        <dbReference type="PROSITE-ProRule" id="PRU01240"/>
    </source>
</evidence>
<comment type="caution">
    <text evidence="8">The sequence shown here is derived from an EMBL/GenBank/DDBJ whole genome shotgun (WGS) entry which is preliminary data.</text>
</comment>
<dbReference type="InterPro" id="IPR036770">
    <property type="entry name" value="Ankyrin_rpt-contain_sf"/>
</dbReference>
<dbReference type="EMBL" id="JADFTT010000084">
    <property type="protein sequence ID" value="KAG5769161.1"/>
    <property type="molecule type" value="Genomic_DNA"/>
</dbReference>
<dbReference type="PANTHER" id="PTHR43806:SF11">
    <property type="entry name" value="CEREVISIN-RELATED"/>
    <property type="match status" value="1"/>
</dbReference>
<dbReference type="InterPro" id="IPR000209">
    <property type="entry name" value="Peptidase_S8/S53_dom"/>
</dbReference>
<dbReference type="Proteomes" id="UP000750502">
    <property type="component" value="Unassembled WGS sequence"/>
</dbReference>
<name>A0A9P7I6G1_9HYPO</name>
<dbReference type="GO" id="GO:0006508">
    <property type="term" value="P:proteolysis"/>
    <property type="evidence" value="ECO:0007669"/>
    <property type="project" value="UniProtKB-KW"/>
</dbReference>
<dbReference type="InterPro" id="IPR050131">
    <property type="entry name" value="Peptidase_S8_subtilisin-like"/>
</dbReference>
<dbReference type="SUPFAM" id="SSF52743">
    <property type="entry name" value="Subtilisin-like"/>
    <property type="match status" value="1"/>
</dbReference>
<gene>
    <name evidence="8" type="ORF">H9Q72_003504</name>
</gene>
<keyword evidence="2 5" id="KW-0645">Protease</keyword>
<evidence type="ECO:0000256" key="2">
    <source>
        <dbReference type="ARBA" id="ARBA00022670"/>
    </source>
</evidence>
<dbReference type="GO" id="GO:0004252">
    <property type="term" value="F:serine-type endopeptidase activity"/>
    <property type="evidence" value="ECO:0007669"/>
    <property type="project" value="UniProtKB-UniRule"/>
</dbReference>
<evidence type="ECO:0000259" key="7">
    <source>
        <dbReference type="Pfam" id="PF00082"/>
    </source>
</evidence>
<feature type="active site" description="Charge relay system" evidence="5">
    <location>
        <position position="692"/>
    </location>
</feature>
<proteinExistence type="inferred from homology"/>
<keyword evidence="9" id="KW-1185">Reference proteome</keyword>
<evidence type="ECO:0000313" key="8">
    <source>
        <dbReference type="EMBL" id="KAG5769161.1"/>
    </source>
</evidence>
<accession>A0A9P7I6G1</accession>
<comment type="similarity">
    <text evidence="1 5">Belongs to the peptidase S8 family.</text>
</comment>
<dbReference type="PROSITE" id="PS51892">
    <property type="entry name" value="SUBTILASE"/>
    <property type="match status" value="1"/>
</dbReference>
<feature type="active site" description="Charge relay system" evidence="5">
    <location>
        <position position="840"/>
    </location>
</feature>
<reference evidence="8" key="2">
    <citation type="submission" date="2020-10" db="EMBL/GenBank/DDBJ databases">
        <authorList>
            <person name="Peck L.D."/>
            <person name="Nowell R.W."/>
            <person name="Flood J."/>
            <person name="Ryan M.J."/>
            <person name="Barraclough T.G."/>
        </authorList>
    </citation>
    <scope>NUCLEOTIDE SEQUENCE</scope>
    <source>
        <strain evidence="8">IMI 127659i</strain>
    </source>
</reference>
<dbReference type="Pfam" id="PF00082">
    <property type="entry name" value="Peptidase_S8"/>
    <property type="match status" value="1"/>
</dbReference>
<dbReference type="AlphaFoldDB" id="A0A9P7I6G1"/>
<feature type="active site" description="Charge relay system" evidence="5">
    <location>
        <position position="651"/>
    </location>
</feature>
<evidence type="ECO:0000256" key="4">
    <source>
        <dbReference type="ARBA" id="ARBA00022825"/>
    </source>
</evidence>